<sequence>MVRRRFTEAAAQNFCLPDTFCGSPTEMASTPLPNSSAAKNEAFPKTPPVPIRQSSAPAATTMERSYSLPVATQREFESQWQSVAQRTSRMDSLSSLPERRSVAPPQTLCLSEDTTCTYSSLVSSSQESAEESAVLCNSLDCWWSYGWPSCGNGTAIVSPVRATHTPLTPPSLEDETESLADSVQSHSRKHVSWMLTSLENELSALRSCKTPPPTTDDKFGHNYARETSKPAKEDGATSPVDVQPWPCMPASSLSESMSKHAWTLAAATQKRFFPPITCETSCAWTPAMTAKSMGMPEPLSFYIHPDHVQ</sequence>
<evidence type="ECO:0000256" key="1">
    <source>
        <dbReference type="SAM" id="MobiDB-lite"/>
    </source>
</evidence>
<proteinExistence type="predicted"/>
<keyword evidence="3" id="KW-1185">Reference proteome</keyword>
<accession>A0AAF0ECZ9</accession>
<feature type="compositionally biased region" description="Polar residues" evidence="1">
    <location>
        <begin position="27"/>
        <end position="38"/>
    </location>
</feature>
<gene>
    <name evidence="2" type="ORF">MEQU1_000946</name>
</gene>
<reference evidence="2" key="1">
    <citation type="submission" date="2023-03" db="EMBL/GenBank/DDBJ databases">
        <title>Mating type loci evolution in Malassezia.</title>
        <authorList>
            <person name="Coelho M.A."/>
        </authorList>
    </citation>
    <scope>NUCLEOTIDE SEQUENCE</scope>
    <source>
        <strain evidence="2">CBS 12830</strain>
    </source>
</reference>
<dbReference type="Proteomes" id="UP001214415">
    <property type="component" value="Chromosome 2"/>
</dbReference>
<feature type="region of interest" description="Disordered" evidence="1">
    <location>
        <begin position="27"/>
        <end position="62"/>
    </location>
</feature>
<evidence type="ECO:0000313" key="2">
    <source>
        <dbReference type="EMBL" id="WFD22280.1"/>
    </source>
</evidence>
<dbReference type="AlphaFoldDB" id="A0AAF0ECZ9"/>
<name>A0AAF0ECZ9_9BASI</name>
<organism evidence="2 3">
    <name type="scientific">Malassezia equina</name>
    <dbReference type="NCBI Taxonomy" id="1381935"/>
    <lineage>
        <taxon>Eukaryota</taxon>
        <taxon>Fungi</taxon>
        <taxon>Dikarya</taxon>
        <taxon>Basidiomycota</taxon>
        <taxon>Ustilaginomycotina</taxon>
        <taxon>Malasseziomycetes</taxon>
        <taxon>Malasseziales</taxon>
        <taxon>Malasseziaceae</taxon>
        <taxon>Malassezia</taxon>
    </lineage>
</organism>
<protein>
    <submittedName>
        <fullName evidence="2">Uncharacterized protein</fullName>
    </submittedName>
</protein>
<dbReference type="EMBL" id="CP119901">
    <property type="protein sequence ID" value="WFD22280.1"/>
    <property type="molecule type" value="Genomic_DNA"/>
</dbReference>
<feature type="compositionally biased region" description="Polar residues" evidence="1">
    <location>
        <begin position="52"/>
        <end position="62"/>
    </location>
</feature>
<evidence type="ECO:0000313" key="3">
    <source>
        <dbReference type="Proteomes" id="UP001214415"/>
    </source>
</evidence>